<dbReference type="SUPFAM" id="SSF55781">
    <property type="entry name" value="GAF domain-like"/>
    <property type="match status" value="2"/>
</dbReference>
<keyword evidence="9" id="KW-1185">Reference proteome</keyword>
<dbReference type="RefSeq" id="WP_408623235.1">
    <property type="nucleotide sequence ID" value="NZ_JBEQCT010000003.1"/>
</dbReference>
<keyword evidence="4" id="KW-0675">Receptor</keyword>
<dbReference type="InterPro" id="IPR029016">
    <property type="entry name" value="GAF-like_dom_sf"/>
</dbReference>
<sequence length="961" mass="109436">MKRRVIQTRKITTDEAERCATEALQVIGTIQSHGFQLVFDPDTLCIVQHSDNLLDLLKLTTAQHPSNNIPVIGTSLEQWLCLVDEHSLCALSSKRTTTIALQESGVIKGSQWSCRGHISDRWISLEFCPNTHEIYDPKVLTSQLDRLLELLKAAHDETELFKTLVCQMQHYTHYDRVMMYRFLPDWSGEVVAESVSERERAKYLGLRFPAEDIPKQARQLYTLNPIRLFADINAPASTLVPAFLPSGEPFNQSFSILRSMSDMHRCYLNNMGVQSSLSLSIKQGEKLWGMIVFHHNEAKIPPNDMLVQLQTSGELFSEMITSYLLPAADIKRLTYLMNVKSHIDATFAQAKMADVSNALFESVLLRLYEVTSYSFIGIIYGRQCYCIHNGTFLTPRIETIQALQELLADSKSSTFRSDNLYKSVGIIPGLDNMAGIYLLRSQIPNDFYVFIGKEEIVKSIKWGGVPQTVDIVIKNNQRYLEPRSSFALWRQQVTGECSAWEEKDTLLLEMIFSAVKDFLSAKHSQMRMEQLEKSVYFDPLTGLANRMHLKYFIENFKEQSSVQYISVLFIDLDNFKDINDFMGHETGDRILMTVAHRLSENVKPSDLVVRLGGDEFVVVLTHPVLPEPSLARLVAERITHRISQPILDNAHTIVITPSMGIITEDVTQLDFNETLKQADIAMYSAKNKGKNCFHVFDSRDQDLFNKKAILTMDLRECIAQNGIELSYQPQVNSQKMLCGIEVLARWFHPKFGNVGPDTFIEIAEKNSLIYSLGLQIFEKACQQLALWQDNDKLPDSYTLSINISPIQLIEPAFERDILQLLRQYNVPKHSIRLEITESVFMNNYQTAIGALSRLRKHGMTISLDDFGTGFSSLNSLWKLPIDELKIDKSFVSNMNIDDNLFTMVESVMSLCKKLQLEVVAEGVERKIEYSILKGLGCDIYQGYFFSKPLSAEDFAKEYLNG</sequence>
<dbReference type="PANTHER" id="PTHR33121">
    <property type="entry name" value="CYCLIC DI-GMP PHOSPHODIESTERASE PDEF"/>
    <property type="match status" value="1"/>
</dbReference>
<dbReference type="Gene3D" id="3.30.450.270">
    <property type="match status" value="1"/>
</dbReference>
<dbReference type="Pfam" id="PF00563">
    <property type="entry name" value="EAL"/>
    <property type="match status" value="1"/>
</dbReference>
<dbReference type="InterPro" id="IPR016132">
    <property type="entry name" value="Phyto_chromo_attachment"/>
</dbReference>
<organism evidence="8 9">
    <name type="scientific">Celerinatantimonas yamalensis</name>
    <dbReference type="NCBI Taxonomy" id="559956"/>
    <lineage>
        <taxon>Bacteria</taxon>
        <taxon>Pseudomonadati</taxon>
        <taxon>Pseudomonadota</taxon>
        <taxon>Gammaproteobacteria</taxon>
        <taxon>Celerinatantimonadaceae</taxon>
        <taxon>Celerinatantimonas</taxon>
    </lineage>
</organism>
<dbReference type="SUPFAM" id="SSF55785">
    <property type="entry name" value="PYP-like sensor domain (PAS domain)"/>
    <property type="match status" value="1"/>
</dbReference>
<dbReference type="InterPro" id="IPR001633">
    <property type="entry name" value="EAL_dom"/>
</dbReference>
<reference evidence="8 9" key="1">
    <citation type="journal article" date="2013" name="Int. J. Syst. Evol. Microbiol.">
        <title>Celerinatantimonas yamalensis sp. nov., a cold-adapted diazotrophic bacterium from a cold permafrost brine.</title>
        <authorList>
            <person name="Shcherbakova V."/>
            <person name="Chuvilskaya N."/>
            <person name="Rivkina E."/>
            <person name="Demidov N."/>
            <person name="Uchaeva V."/>
            <person name="Suetin S."/>
            <person name="Suzina N."/>
            <person name="Gilichinsky D."/>
        </authorList>
    </citation>
    <scope>NUCLEOTIDE SEQUENCE [LARGE SCALE GENOMIC DNA]</scope>
    <source>
        <strain evidence="8 9">C7</strain>
    </source>
</reference>
<dbReference type="PROSITE" id="PS50883">
    <property type="entry name" value="EAL"/>
    <property type="match status" value="1"/>
</dbReference>
<dbReference type="SMART" id="SM00052">
    <property type="entry name" value="EAL"/>
    <property type="match status" value="1"/>
</dbReference>
<evidence type="ECO:0000259" key="5">
    <source>
        <dbReference type="PROSITE" id="PS50046"/>
    </source>
</evidence>
<dbReference type="NCBIfam" id="TIGR00254">
    <property type="entry name" value="GGDEF"/>
    <property type="match status" value="1"/>
</dbReference>
<dbReference type="SUPFAM" id="SSF55073">
    <property type="entry name" value="Nucleotide cyclase"/>
    <property type="match status" value="1"/>
</dbReference>
<evidence type="ECO:0000256" key="1">
    <source>
        <dbReference type="ARBA" id="ARBA00022543"/>
    </source>
</evidence>
<feature type="domain" description="Phytochrome chromophore attachment site" evidence="5">
    <location>
        <begin position="156"/>
        <end position="318"/>
    </location>
</feature>
<dbReference type="Pfam" id="PF00360">
    <property type="entry name" value="PHY"/>
    <property type="match status" value="1"/>
</dbReference>
<dbReference type="SMART" id="SM00065">
    <property type="entry name" value="GAF"/>
    <property type="match status" value="1"/>
</dbReference>
<evidence type="ECO:0000259" key="7">
    <source>
        <dbReference type="PROSITE" id="PS50887"/>
    </source>
</evidence>
<name>A0ABW9G6D7_9GAMM</name>
<dbReference type="PROSITE" id="PS50046">
    <property type="entry name" value="PHYTOCHROME_2"/>
    <property type="match status" value="1"/>
</dbReference>
<evidence type="ECO:0000256" key="3">
    <source>
        <dbReference type="ARBA" id="ARBA00022991"/>
    </source>
</evidence>
<dbReference type="InterPro" id="IPR001294">
    <property type="entry name" value="Phytochrome"/>
</dbReference>
<keyword evidence="1" id="KW-0600">Photoreceptor protein</keyword>
<dbReference type="EMBL" id="JBEQCT010000003">
    <property type="protein sequence ID" value="MFM2485022.1"/>
    <property type="molecule type" value="Genomic_DNA"/>
</dbReference>
<dbReference type="Pfam" id="PF08446">
    <property type="entry name" value="PAS_2"/>
    <property type="match status" value="1"/>
</dbReference>
<protein>
    <submittedName>
        <fullName evidence="8">EAL domain-containing protein</fullName>
    </submittedName>
</protein>
<evidence type="ECO:0000313" key="8">
    <source>
        <dbReference type="EMBL" id="MFM2485022.1"/>
    </source>
</evidence>
<dbReference type="Gene3D" id="3.20.20.450">
    <property type="entry name" value="EAL domain"/>
    <property type="match status" value="1"/>
</dbReference>
<dbReference type="Pfam" id="PF00990">
    <property type="entry name" value="GGDEF"/>
    <property type="match status" value="1"/>
</dbReference>
<dbReference type="InterPro" id="IPR050706">
    <property type="entry name" value="Cyclic-di-GMP_PDE-like"/>
</dbReference>
<comment type="caution">
    <text evidence="8">The sequence shown here is derived from an EMBL/GenBank/DDBJ whole genome shotgun (WGS) entry which is preliminary data.</text>
</comment>
<dbReference type="Proteomes" id="UP001629953">
    <property type="component" value="Unassembled WGS sequence"/>
</dbReference>
<dbReference type="PANTHER" id="PTHR33121:SF70">
    <property type="entry name" value="SIGNALING PROTEIN YKOW"/>
    <property type="match status" value="1"/>
</dbReference>
<evidence type="ECO:0000256" key="4">
    <source>
        <dbReference type="ARBA" id="ARBA00023170"/>
    </source>
</evidence>
<dbReference type="InterPro" id="IPR003018">
    <property type="entry name" value="GAF"/>
</dbReference>
<dbReference type="SMART" id="SM00267">
    <property type="entry name" value="GGDEF"/>
    <property type="match status" value="1"/>
</dbReference>
<dbReference type="InterPro" id="IPR043150">
    <property type="entry name" value="Phytochrome_PHY_sf"/>
</dbReference>
<dbReference type="InterPro" id="IPR035919">
    <property type="entry name" value="EAL_sf"/>
</dbReference>
<proteinExistence type="predicted"/>
<feature type="domain" description="GGDEF" evidence="7">
    <location>
        <begin position="563"/>
        <end position="698"/>
    </location>
</feature>
<dbReference type="Gene3D" id="3.30.70.270">
    <property type="match status" value="1"/>
</dbReference>
<accession>A0ABW9G6D7</accession>
<feature type="domain" description="EAL" evidence="6">
    <location>
        <begin position="707"/>
        <end position="961"/>
    </location>
</feature>
<dbReference type="CDD" id="cd01948">
    <property type="entry name" value="EAL"/>
    <property type="match status" value="1"/>
</dbReference>
<dbReference type="Gene3D" id="3.30.450.40">
    <property type="match status" value="1"/>
</dbReference>
<dbReference type="CDD" id="cd01949">
    <property type="entry name" value="GGDEF"/>
    <property type="match status" value="1"/>
</dbReference>
<keyword evidence="3" id="KW-0157">Chromophore</keyword>
<dbReference type="PRINTS" id="PR01033">
    <property type="entry name" value="PHYTOCHROME"/>
</dbReference>
<dbReference type="SUPFAM" id="SSF141868">
    <property type="entry name" value="EAL domain-like"/>
    <property type="match status" value="1"/>
</dbReference>
<evidence type="ECO:0000256" key="2">
    <source>
        <dbReference type="ARBA" id="ARBA00022606"/>
    </source>
</evidence>
<dbReference type="InterPro" id="IPR029787">
    <property type="entry name" value="Nucleotide_cyclase"/>
</dbReference>
<evidence type="ECO:0000313" key="9">
    <source>
        <dbReference type="Proteomes" id="UP001629953"/>
    </source>
</evidence>
<dbReference type="InterPro" id="IPR035965">
    <property type="entry name" value="PAS-like_dom_sf"/>
</dbReference>
<dbReference type="InterPro" id="IPR013654">
    <property type="entry name" value="PAS_2"/>
</dbReference>
<dbReference type="InterPro" id="IPR013515">
    <property type="entry name" value="Phytochrome_cen-reg"/>
</dbReference>
<dbReference type="Pfam" id="PF01590">
    <property type="entry name" value="GAF"/>
    <property type="match status" value="1"/>
</dbReference>
<dbReference type="Gene3D" id="3.30.450.20">
    <property type="entry name" value="PAS domain"/>
    <property type="match status" value="1"/>
</dbReference>
<evidence type="ECO:0000259" key="6">
    <source>
        <dbReference type="PROSITE" id="PS50883"/>
    </source>
</evidence>
<dbReference type="InterPro" id="IPR043128">
    <property type="entry name" value="Rev_trsase/Diguanyl_cyclase"/>
</dbReference>
<dbReference type="PROSITE" id="PS50887">
    <property type="entry name" value="GGDEF"/>
    <property type="match status" value="1"/>
</dbReference>
<gene>
    <name evidence="8" type="ORF">ABUE30_08090</name>
</gene>
<keyword evidence="2" id="KW-0716">Sensory transduction</keyword>
<dbReference type="InterPro" id="IPR000160">
    <property type="entry name" value="GGDEF_dom"/>
</dbReference>